<comment type="caution">
    <text evidence="2">The sequence shown here is derived from an EMBL/GenBank/DDBJ whole genome shotgun (WGS) entry which is preliminary data.</text>
</comment>
<accession>A0A1J4KYG5</accession>
<dbReference type="EMBL" id="MLAK01000123">
    <property type="protein sequence ID" value="OHT16299.1"/>
    <property type="molecule type" value="Genomic_DNA"/>
</dbReference>
<dbReference type="RefSeq" id="XP_068369435.1">
    <property type="nucleotide sequence ID" value="XM_068497171.1"/>
</dbReference>
<evidence type="ECO:0000256" key="1">
    <source>
        <dbReference type="SAM" id="MobiDB-lite"/>
    </source>
</evidence>
<keyword evidence="3" id="KW-1185">Reference proteome</keyword>
<reference evidence="2" key="1">
    <citation type="submission" date="2016-10" db="EMBL/GenBank/DDBJ databases">
        <authorList>
            <person name="Benchimol M."/>
            <person name="Almeida L.G."/>
            <person name="Vasconcelos A.T."/>
            <person name="Perreira-Neves A."/>
            <person name="Rosa I.A."/>
            <person name="Tasca T."/>
            <person name="Bogo M.R."/>
            <person name="de Souza W."/>
        </authorList>
    </citation>
    <scope>NUCLEOTIDE SEQUENCE [LARGE SCALE GENOMIC DNA]</scope>
    <source>
        <strain evidence="2">K</strain>
    </source>
</reference>
<sequence length="300" mass="35530">MPPKSRQNMKKPNNSRHAKSQKHQQTVKKNIKKLALETDFESQTVDHSVGENMKNIHENETIESKKEEINEEESSKNKILRSEKTKIILRKLFDQILPKIPPKNQFEFEHILENGTNNEIYAYGNKFARVNFKPMKFQCFLKSLKQTLETENESQTVFEPIQQTNNKSIKEFVLNSEKDYLFELLDYEKEKSKICQDLKLSYEAQNNQFGRYIKYMENLGAESKILKIQILNQYQKKQEQTDKHNFRIMSDLNCILYDTHSISTQNFIKDSKSQIVQNKQKNINSNPKQTPKSQIYQDQH</sequence>
<evidence type="ECO:0000313" key="3">
    <source>
        <dbReference type="Proteomes" id="UP000179807"/>
    </source>
</evidence>
<organism evidence="2 3">
    <name type="scientific">Tritrichomonas foetus</name>
    <dbReference type="NCBI Taxonomy" id="1144522"/>
    <lineage>
        <taxon>Eukaryota</taxon>
        <taxon>Metamonada</taxon>
        <taxon>Parabasalia</taxon>
        <taxon>Tritrichomonadida</taxon>
        <taxon>Tritrichomonadidae</taxon>
        <taxon>Tritrichomonas</taxon>
    </lineage>
</organism>
<dbReference type="AlphaFoldDB" id="A0A1J4KYG5"/>
<feature type="compositionally biased region" description="Basic residues" evidence="1">
    <location>
        <begin position="7"/>
        <end position="29"/>
    </location>
</feature>
<dbReference type="Proteomes" id="UP000179807">
    <property type="component" value="Unassembled WGS sequence"/>
</dbReference>
<feature type="region of interest" description="Disordered" evidence="1">
    <location>
        <begin position="1"/>
        <end position="29"/>
    </location>
</feature>
<gene>
    <name evidence="2" type="ORF">TRFO_13312</name>
</gene>
<evidence type="ECO:0000313" key="2">
    <source>
        <dbReference type="EMBL" id="OHT16299.1"/>
    </source>
</evidence>
<protein>
    <submittedName>
        <fullName evidence="2">Uncharacterized protein</fullName>
    </submittedName>
</protein>
<dbReference type="GeneID" id="94831875"/>
<name>A0A1J4KYG5_9EUKA</name>
<proteinExistence type="predicted"/>
<feature type="region of interest" description="Disordered" evidence="1">
    <location>
        <begin position="280"/>
        <end position="300"/>
    </location>
</feature>
<dbReference type="VEuPathDB" id="TrichDB:TRFO_13312"/>